<evidence type="ECO:0000313" key="12">
    <source>
        <dbReference type="Proteomes" id="UP000597877"/>
    </source>
</evidence>
<dbReference type="InterPro" id="IPR024370">
    <property type="entry name" value="PBP_domain"/>
</dbReference>
<gene>
    <name evidence="11" type="ORF">H8S00_00330</name>
</gene>
<accession>A0ABR7EZN2</accession>
<dbReference type="Gene3D" id="3.40.190.10">
    <property type="entry name" value="Periplasmic binding protein-like II"/>
    <property type="match status" value="2"/>
</dbReference>
<comment type="function">
    <text evidence="1">Part of the ABC transporter complex PstSACB involved in phosphate import.</text>
</comment>
<keyword evidence="7" id="KW-0564">Palmitate</keyword>
<evidence type="ECO:0000256" key="2">
    <source>
        <dbReference type="ARBA" id="ARBA00004193"/>
    </source>
</evidence>
<dbReference type="PANTHER" id="PTHR30570">
    <property type="entry name" value="PERIPLASMIC PHOSPHATE BINDING COMPONENT OF PHOSPHATE ABC TRANSPORTER"/>
    <property type="match status" value="1"/>
</dbReference>
<evidence type="ECO:0000256" key="4">
    <source>
        <dbReference type="ARBA" id="ARBA00011529"/>
    </source>
</evidence>
<keyword evidence="5" id="KW-0592">Phosphate transport</keyword>
<protein>
    <submittedName>
        <fullName evidence="11">Substrate-binding domain-containing protein</fullName>
    </submittedName>
</protein>
<comment type="caution">
    <text evidence="11">The sequence shown here is derived from an EMBL/GenBank/DDBJ whole genome shotgun (WGS) entry which is preliminary data.</text>
</comment>
<reference evidence="11 12" key="1">
    <citation type="submission" date="2020-08" db="EMBL/GenBank/DDBJ databases">
        <title>Genome public.</title>
        <authorList>
            <person name="Liu C."/>
            <person name="Sun Q."/>
        </authorList>
    </citation>
    <scope>NUCLEOTIDE SEQUENCE [LARGE SCALE GENOMIC DNA]</scope>
    <source>
        <strain evidence="11 12">BX4</strain>
    </source>
</reference>
<feature type="signal peptide" evidence="9">
    <location>
        <begin position="1"/>
        <end position="20"/>
    </location>
</feature>
<comment type="subunit">
    <text evidence="4">The complex is composed of two ATP-binding proteins (PstB), two transmembrane proteins (PstC and PstA) and a solute-binding protein (PstS).</text>
</comment>
<evidence type="ECO:0000256" key="9">
    <source>
        <dbReference type="SAM" id="SignalP"/>
    </source>
</evidence>
<dbReference type="Proteomes" id="UP000597877">
    <property type="component" value="Unassembled WGS sequence"/>
</dbReference>
<evidence type="ECO:0000256" key="8">
    <source>
        <dbReference type="ARBA" id="ARBA00023288"/>
    </source>
</evidence>
<evidence type="ECO:0000256" key="7">
    <source>
        <dbReference type="ARBA" id="ARBA00023139"/>
    </source>
</evidence>
<feature type="chain" id="PRO_5045085580" evidence="9">
    <location>
        <begin position="21"/>
        <end position="297"/>
    </location>
</feature>
<evidence type="ECO:0000256" key="6">
    <source>
        <dbReference type="ARBA" id="ARBA00022729"/>
    </source>
</evidence>
<evidence type="ECO:0000256" key="3">
    <source>
        <dbReference type="ARBA" id="ARBA00008725"/>
    </source>
</evidence>
<evidence type="ECO:0000256" key="5">
    <source>
        <dbReference type="ARBA" id="ARBA00022592"/>
    </source>
</evidence>
<sequence>MRKKFLAVMTAAVITTMAFTGCGSSSNDKTTDAGTNASTALTGDISVISREDGSGTRGAFVELMGIVDDQDNDITTQTAEITNSTSVMLKTVSQNEKSIGYVSLGSLSTDVKALKVDGAEATAENVKAGSYKVSRPFNICYKEDKLSDLDKDFISYVMSEEGQKIVNDEGYIGLTPEGKYTGSKQKGKITLAGSTSVSPLMDKIKDAYTAINPDVTIEIQESGSSAGIQAATEGAAQIGMSSRELKDEELSAGLTSKQIAMDGIAVVVNNANPLTDITSDQIKGIYTGETTKWEDVK</sequence>
<keyword evidence="6 9" id="KW-0732">Signal</keyword>
<dbReference type="PANTHER" id="PTHR30570:SF1">
    <property type="entry name" value="PHOSPHATE-BINDING PROTEIN PSTS"/>
    <property type="match status" value="1"/>
</dbReference>
<keyword evidence="12" id="KW-1185">Reference proteome</keyword>
<organism evidence="11 12">
    <name type="scientific">Eubacterium segne</name>
    <dbReference type="NCBI Taxonomy" id="2763045"/>
    <lineage>
        <taxon>Bacteria</taxon>
        <taxon>Bacillati</taxon>
        <taxon>Bacillota</taxon>
        <taxon>Clostridia</taxon>
        <taxon>Eubacteriales</taxon>
        <taxon>Eubacteriaceae</taxon>
        <taxon>Eubacterium</taxon>
    </lineage>
</organism>
<dbReference type="InterPro" id="IPR050811">
    <property type="entry name" value="Phosphate_ABC_transporter"/>
</dbReference>
<comment type="subcellular location">
    <subcellularLocation>
        <location evidence="2">Cell membrane</location>
        <topology evidence="2">Lipid-anchor</topology>
    </subcellularLocation>
</comment>
<dbReference type="EMBL" id="JACOOZ010000001">
    <property type="protein sequence ID" value="MBC5666447.1"/>
    <property type="molecule type" value="Genomic_DNA"/>
</dbReference>
<keyword evidence="8" id="KW-0449">Lipoprotein</keyword>
<dbReference type="Pfam" id="PF12849">
    <property type="entry name" value="PBP_like_2"/>
    <property type="match status" value="2"/>
</dbReference>
<name>A0ABR7EZN2_9FIRM</name>
<feature type="domain" description="PBP" evidence="10">
    <location>
        <begin position="42"/>
        <end position="161"/>
    </location>
</feature>
<evidence type="ECO:0000259" key="10">
    <source>
        <dbReference type="Pfam" id="PF12849"/>
    </source>
</evidence>
<feature type="domain" description="PBP" evidence="10">
    <location>
        <begin position="181"/>
        <end position="295"/>
    </location>
</feature>
<dbReference type="PROSITE" id="PS51257">
    <property type="entry name" value="PROKAR_LIPOPROTEIN"/>
    <property type="match status" value="1"/>
</dbReference>
<evidence type="ECO:0000256" key="1">
    <source>
        <dbReference type="ARBA" id="ARBA00002841"/>
    </source>
</evidence>
<proteinExistence type="inferred from homology"/>
<keyword evidence="5" id="KW-0813">Transport</keyword>
<evidence type="ECO:0000313" key="11">
    <source>
        <dbReference type="EMBL" id="MBC5666447.1"/>
    </source>
</evidence>
<comment type="similarity">
    <text evidence="3">Belongs to the PstS family.</text>
</comment>
<dbReference type="SUPFAM" id="SSF53850">
    <property type="entry name" value="Periplasmic binding protein-like II"/>
    <property type="match status" value="2"/>
</dbReference>
<dbReference type="RefSeq" id="WP_186839773.1">
    <property type="nucleotide sequence ID" value="NZ_JACOOZ010000001.1"/>
</dbReference>